<sequence length="644" mass="72272">MKLTAARSFVQHRLIAHAARSPSSCWLSRTGPCYLLGSASWREHKEAGYSTEAGRPRTVSTVQKKKRRELITLDATKIVPSGQRTYDISGYQKPSFKVTQLDPPQRIITYYLYNVRPLPFPPGSTGVFYYHPPAPGAPVLSGELRFKLCRDPAFFPTSPDLQLPDKTKPWSVNLYTLVTTPWWQPLGRLLVHEGLVSPAVVDTIAALPRLHYTNDSRTLYSLDQPFEINLTHVGTSFALLSLGFAMNVEICRLYVTRQGHALPSRARFELSALPEHAAQGPTLVLRVLELLTPIECHIPGMVSEPRPGELLYKRIRNKHYAWSLPLEKHALAPAFREFIGLPPLPADKLRVKGYTSAPRYVLTLHQEKMVSKGQEMRDISGGSTISFRIRLQNGTEGVFKAGCENISSKLAPFPASSKGALYYRRPSSGQPILSGQLRFRLCEDAATFEKGSDLLAPNGVEPWNIPLPRFAKIGRKEPPLNPILEEGLVEEEVVDKIAKLHYANVGRRSRLLHALDWPFVIDLSATRIRLGLINPSMFELVDIVDVFRMHYVPPYYAGLANVRFELSTLPEHAGSQVLVLRILELCEPVRRLILNAEDKMPVPQAGALLHRTYRGGQPKLWTYNLEKRAGGDAFQRFIATCEKS</sequence>
<proteinExistence type="predicted"/>
<reference evidence="1 2" key="1">
    <citation type="submission" date="2020-01" db="EMBL/GenBank/DDBJ databases">
        <authorList>
            <person name="Gupta K D."/>
        </authorList>
    </citation>
    <scope>NUCLEOTIDE SEQUENCE [LARGE SCALE GENOMIC DNA]</scope>
</reference>
<comment type="caution">
    <text evidence="1">The sequence shown here is derived from an EMBL/GenBank/DDBJ whole genome shotgun (WGS) entry which is preliminary data.</text>
</comment>
<name>A0A8S0VUJ5_CYCAE</name>
<accession>A0A8S0VUJ5</accession>
<organism evidence="1 2">
    <name type="scientific">Cyclocybe aegerita</name>
    <name type="common">Black poplar mushroom</name>
    <name type="synonym">Agrocybe aegerita</name>
    <dbReference type="NCBI Taxonomy" id="1973307"/>
    <lineage>
        <taxon>Eukaryota</taxon>
        <taxon>Fungi</taxon>
        <taxon>Dikarya</taxon>
        <taxon>Basidiomycota</taxon>
        <taxon>Agaricomycotina</taxon>
        <taxon>Agaricomycetes</taxon>
        <taxon>Agaricomycetidae</taxon>
        <taxon>Agaricales</taxon>
        <taxon>Agaricineae</taxon>
        <taxon>Bolbitiaceae</taxon>
        <taxon>Cyclocybe</taxon>
    </lineage>
</organism>
<gene>
    <name evidence="1" type="ORF">AAE3_LOCUS12581</name>
</gene>
<evidence type="ECO:0000313" key="1">
    <source>
        <dbReference type="EMBL" id="CAA7270349.1"/>
    </source>
</evidence>
<dbReference type="OrthoDB" id="3067792at2759"/>
<keyword evidence="2" id="KW-1185">Reference proteome</keyword>
<dbReference type="AlphaFoldDB" id="A0A8S0VUJ5"/>
<protein>
    <submittedName>
        <fullName evidence="1">Uncharacterized protein</fullName>
    </submittedName>
</protein>
<evidence type="ECO:0000313" key="2">
    <source>
        <dbReference type="Proteomes" id="UP000467700"/>
    </source>
</evidence>
<dbReference type="Proteomes" id="UP000467700">
    <property type="component" value="Unassembled WGS sequence"/>
</dbReference>
<dbReference type="EMBL" id="CACVBS010000090">
    <property type="protein sequence ID" value="CAA7270349.1"/>
    <property type="molecule type" value="Genomic_DNA"/>
</dbReference>